<feature type="domain" description="Rieske-like [2Fe-2S]" evidence="3">
    <location>
        <begin position="19"/>
        <end position="119"/>
    </location>
</feature>
<gene>
    <name evidence="4" type="ORF">SAMN05444390_1012028</name>
</gene>
<dbReference type="PANTHER" id="PTHR40562:SF1">
    <property type="entry name" value="NITRITE REDUCTASE (NADH) SMALL SUBUNIT"/>
    <property type="match status" value="1"/>
</dbReference>
<dbReference type="Pfam" id="PF13806">
    <property type="entry name" value="Rieske_2"/>
    <property type="match status" value="1"/>
</dbReference>
<dbReference type="InterPro" id="IPR017881">
    <property type="entry name" value="NirD"/>
</dbReference>
<dbReference type="Gene3D" id="2.102.10.10">
    <property type="entry name" value="Rieske [2Fe-2S] iron-sulphur domain"/>
    <property type="match status" value="1"/>
</dbReference>
<dbReference type="RefSeq" id="WP_235009084.1">
    <property type="nucleotide sequence ID" value="NZ_FNVQ01000001.1"/>
</dbReference>
<sequence length="133" mass="14492">MSVESHSVEMKALETKGIPVCTVDDLVAESGVCALINGRQVALFYFPARARVYAIDNFDPVGQANVLSRGLVGSSEGGLFLASPLYKERYCLETGRCLDNPEVVLDTWNTWLEGDQLLVDPQSVNQGVLRESA</sequence>
<dbReference type="AlphaFoldDB" id="A0A1H5Z7C8"/>
<dbReference type="PROSITE" id="PS51300">
    <property type="entry name" value="NIRD"/>
    <property type="match status" value="1"/>
</dbReference>
<evidence type="ECO:0000256" key="2">
    <source>
        <dbReference type="ARBA" id="ARBA00023063"/>
    </source>
</evidence>
<proteinExistence type="predicted"/>
<dbReference type="InterPro" id="IPR036922">
    <property type="entry name" value="Rieske_2Fe-2S_sf"/>
</dbReference>
<keyword evidence="1" id="KW-0560">Oxidoreductase</keyword>
<evidence type="ECO:0000313" key="5">
    <source>
        <dbReference type="Proteomes" id="UP000236745"/>
    </source>
</evidence>
<evidence type="ECO:0000259" key="3">
    <source>
        <dbReference type="Pfam" id="PF13806"/>
    </source>
</evidence>
<accession>A0A1H5Z7C8</accession>
<protein>
    <submittedName>
        <fullName evidence="4">Assimilatory nitrite reductase (NAD(P)H) small subunit</fullName>
    </submittedName>
</protein>
<dbReference type="PANTHER" id="PTHR40562">
    <property type="match status" value="1"/>
</dbReference>
<dbReference type="InterPro" id="IPR012748">
    <property type="entry name" value="Rieske-like_NirD"/>
</dbReference>
<dbReference type="GO" id="GO:0008942">
    <property type="term" value="F:nitrite reductase [NAD(P)H] activity"/>
    <property type="evidence" value="ECO:0007669"/>
    <property type="project" value="InterPro"/>
</dbReference>
<dbReference type="SUPFAM" id="SSF50022">
    <property type="entry name" value="ISP domain"/>
    <property type="match status" value="1"/>
</dbReference>
<name>A0A1H5Z7C8_9GAMM</name>
<evidence type="ECO:0000256" key="1">
    <source>
        <dbReference type="ARBA" id="ARBA00023002"/>
    </source>
</evidence>
<dbReference type="GO" id="GO:0051537">
    <property type="term" value="F:2 iron, 2 sulfur cluster binding"/>
    <property type="evidence" value="ECO:0007669"/>
    <property type="project" value="InterPro"/>
</dbReference>
<evidence type="ECO:0000313" key="4">
    <source>
        <dbReference type="EMBL" id="SEG31585.1"/>
    </source>
</evidence>
<dbReference type="GO" id="GO:0042128">
    <property type="term" value="P:nitrate assimilation"/>
    <property type="evidence" value="ECO:0007669"/>
    <property type="project" value="UniProtKB-KW"/>
</dbReference>
<dbReference type="NCBIfam" id="TIGR02378">
    <property type="entry name" value="nirD_assim_sml"/>
    <property type="match status" value="1"/>
</dbReference>
<dbReference type="CDD" id="cd03529">
    <property type="entry name" value="Rieske_NirD"/>
    <property type="match status" value="1"/>
</dbReference>
<dbReference type="Proteomes" id="UP000236745">
    <property type="component" value="Unassembled WGS sequence"/>
</dbReference>
<reference evidence="4 5" key="1">
    <citation type="submission" date="2016-10" db="EMBL/GenBank/DDBJ databases">
        <authorList>
            <person name="de Groot N.N."/>
        </authorList>
    </citation>
    <scope>NUCLEOTIDE SEQUENCE [LARGE SCALE GENOMIC DNA]</scope>
    <source>
        <strain evidence="4 5">DSM 22012</strain>
    </source>
</reference>
<organism evidence="4 5">
    <name type="scientific">Marinobacterium lutimaris</name>
    <dbReference type="NCBI Taxonomy" id="568106"/>
    <lineage>
        <taxon>Bacteria</taxon>
        <taxon>Pseudomonadati</taxon>
        <taxon>Pseudomonadota</taxon>
        <taxon>Gammaproteobacteria</taxon>
        <taxon>Oceanospirillales</taxon>
        <taxon>Oceanospirillaceae</taxon>
        <taxon>Marinobacterium</taxon>
    </lineage>
</organism>
<dbReference type="EMBL" id="FNVQ01000001">
    <property type="protein sequence ID" value="SEG31585.1"/>
    <property type="molecule type" value="Genomic_DNA"/>
</dbReference>
<keyword evidence="2" id="KW-0534">Nitrate assimilation</keyword>
<keyword evidence="5" id="KW-1185">Reference proteome</keyword>